<evidence type="ECO:0000256" key="8">
    <source>
        <dbReference type="ARBA" id="ARBA00023136"/>
    </source>
</evidence>
<comment type="similarity">
    <text evidence="2 9">Belongs to the sodium:solute symporter (SSF) (TC 2.A.21) family.</text>
</comment>
<dbReference type="GO" id="GO:0015123">
    <property type="term" value="F:acetate transmembrane transporter activity"/>
    <property type="evidence" value="ECO:0007669"/>
    <property type="project" value="TreeGrafter"/>
</dbReference>
<dbReference type="InterPro" id="IPR038377">
    <property type="entry name" value="Na/Glc_symporter_sf"/>
</dbReference>
<dbReference type="CDD" id="cd11480">
    <property type="entry name" value="SLC5sbd_u4"/>
    <property type="match status" value="1"/>
</dbReference>
<dbReference type="HOGENOM" id="CLU_018808_8_3_6"/>
<dbReference type="KEGG" id="tcy:Thicy_0870"/>
<feature type="transmembrane region" description="Helical" evidence="10">
    <location>
        <begin position="363"/>
        <end position="391"/>
    </location>
</feature>
<accession>F6DCQ6</accession>
<comment type="subcellular location">
    <subcellularLocation>
        <location evidence="1">Cell membrane</location>
        <topology evidence="1">Multi-pass membrane protein</topology>
    </subcellularLocation>
</comment>
<evidence type="ECO:0000256" key="10">
    <source>
        <dbReference type="SAM" id="Phobius"/>
    </source>
</evidence>
<dbReference type="GO" id="GO:0005886">
    <property type="term" value="C:plasma membrane"/>
    <property type="evidence" value="ECO:0007669"/>
    <property type="project" value="UniProtKB-SubCell"/>
</dbReference>
<evidence type="ECO:0000256" key="5">
    <source>
        <dbReference type="ARBA" id="ARBA00022692"/>
    </source>
</evidence>
<feature type="transmembrane region" description="Helical" evidence="10">
    <location>
        <begin position="412"/>
        <end position="431"/>
    </location>
</feature>
<evidence type="ECO:0000256" key="3">
    <source>
        <dbReference type="ARBA" id="ARBA00022448"/>
    </source>
</evidence>
<keyword evidence="5 10" id="KW-0812">Transmembrane</keyword>
<feature type="transmembrane region" description="Helical" evidence="10">
    <location>
        <begin position="6"/>
        <end position="24"/>
    </location>
</feature>
<feature type="transmembrane region" description="Helical" evidence="10">
    <location>
        <begin position="121"/>
        <end position="148"/>
    </location>
</feature>
<proteinExistence type="inferred from homology"/>
<dbReference type="STRING" id="717773.Thicy_0870"/>
<organism evidence="11 12">
    <name type="scientific">Thiomicrospira cyclica (strain DSM 14477 / JCM 11371 / ALM1)</name>
    <name type="common">Thioalkalimicrobium cyclicum</name>
    <dbReference type="NCBI Taxonomy" id="717773"/>
    <lineage>
        <taxon>Bacteria</taxon>
        <taxon>Pseudomonadati</taxon>
        <taxon>Pseudomonadota</taxon>
        <taxon>Gammaproteobacteria</taxon>
        <taxon>Thiotrichales</taxon>
        <taxon>Piscirickettsiaceae</taxon>
        <taxon>Thiomicrospira</taxon>
    </lineage>
</organism>
<dbReference type="PROSITE" id="PS50283">
    <property type="entry name" value="NA_SOLUT_SYMP_3"/>
    <property type="match status" value="1"/>
</dbReference>
<keyword evidence="7 10" id="KW-1133">Transmembrane helix</keyword>
<dbReference type="GO" id="GO:0015293">
    <property type="term" value="F:symporter activity"/>
    <property type="evidence" value="ECO:0007669"/>
    <property type="project" value="UniProtKB-KW"/>
</dbReference>
<keyword evidence="12" id="KW-1185">Reference proteome</keyword>
<dbReference type="InterPro" id="IPR050277">
    <property type="entry name" value="Sodium:Solute_Symporter"/>
</dbReference>
<dbReference type="PANTHER" id="PTHR48086">
    <property type="entry name" value="SODIUM/PROLINE SYMPORTER-RELATED"/>
    <property type="match status" value="1"/>
</dbReference>
<evidence type="ECO:0000256" key="7">
    <source>
        <dbReference type="ARBA" id="ARBA00022989"/>
    </source>
</evidence>
<feature type="transmembrane region" description="Helical" evidence="10">
    <location>
        <begin position="468"/>
        <end position="491"/>
    </location>
</feature>
<feature type="transmembrane region" description="Helical" evidence="10">
    <location>
        <begin position="437"/>
        <end position="461"/>
    </location>
</feature>
<dbReference type="RefSeq" id="WP_013835420.1">
    <property type="nucleotide sequence ID" value="NC_015581.1"/>
</dbReference>
<feature type="transmembrane region" description="Helical" evidence="10">
    <location>
        <begin position="186"/>
        <end position="206"/>
    </location>
</feature>
<evidence type="ECO:0000256" key="4">
    <source>
        <dbReference type="ARBA" id="ARBA00022475"/>
    </source>
</evidence>
<feature type="transmembrane region" description="Helical" evidence="10">
    <location>
        <begin position="154"/>
        <end position="174"/>
    </location>
</feature>
<dbReference type="InterPro" id="IPR001734">
    <property type="entry name" value="Na/solute_symporter"/>
</dbReference>
<name>F6DCQ6_THICA</name>
<dbReference type="GO" id="GO:0006847">
    <property type="term" value="P:plasma membrane acetate transport"/>
    <property type="evidence" value="ECO:0007669"/>
    <property type="project" value="TreeGrafter"/>
</dbReference>
<sequence>MENIVAFGVVVLGILLSLYISYYHRRSTASTANFYVAGGGISPRVNGMAMFGDYASAASFLGVAGAVALMGVDGWWLALGFFAAWIVVLLIIAGPLKNVGKFTVADVLNARYEGSEKGIRMIAMISTLVLCVMYLVPQIVGAGLLFNLLLGWDYLYTVIVTGSLMAIFVIMGGMKGTSYNQAVQGAILFGALMFLLVFGIIAFFGGNPVGMVIEGKEIVPPLVAAGNAEAVAAIAGMTNAESAVAIETVRGMMTDAPNAISPGVGLRDLMNNASLVLALFLGVLGLPHILIRFYTVSNAKDARKSAEFTIWGLAIFYGSVFFVGLIAMYALYPTLVELLAAGQRGVATNMTMPMLGEMMGGQLLMGVIAAGAMAAMLSTSAGLLISATTSLSHDLYKGVLRPNSTDAEQVRFAKFGAGTLAVVAIGMSIWLQEQNVAMLVAMCFGIAASTFAPALVFAVWWRKLTSQAVIIGMAAGLVSSLIFTFAAFFGTKTVLGIDVLVNPALYSVPLAVIVTVVVSYLTSNRGKTEEFMAQAHGK</sequence>
<dbReference type="Pfam" id="PF00474">
    <property type="entry name" value="SSF"/>
    <property type="match status" value="1"/>
</dbReference>
<protein>
    <submittedName>
        <fullName evidence="11">SSS sodium solute transporter superfamily</fullName>
    </submittedName>
</protein>
<dbReference type="Gene3D" id="1.20.1730.10">
    <property type="entry name" value="Sodium/glucose cotransporter"/>
    <property type="match status" value="1"/>
</dbReference>
<feature type="transmembrane region" description="Helical" evidence="10">
    <location>
        <begin position="275"/>
        <end position="296"/>
    </location>
</feature>
<dbReference type="EMBL" id="CP002776">
    <property type="protein sequence ID" value="AEG31642.1"/>
    <property type="molecule type" value="Genomic_DNA"/>
</dbReference>
<feature type="transmembrane region" description="Helical" evidence="10">
    <location>
        <begin position="45"/>
        <end position="69"/>
    </location>
</feature>
<evidence type="ECO:0000313" key="12">
    <source>
        <dbReference type="Proteomes" id="UP000009232"/>
    </source>
</evidence>
<gene>
    <name evidence="11" type="ordered locus">Thicy_0870</name>
</gene>
<dbReference type="PANTHER" id="PTHR48086:SF6">
    <property type="entry name" value="CATION_ACETATE SYMPORTER ACTP"/>
    <property type="match status" value="1"/>
</dbReference>
<evidence type="ECO:0000256" key="9">
    <source>
        <dbReference type="RuleBase" id="RU362091"/>
    </source>
</evidence>
<dbReference type="AlphaFoldDB" id="F6DCQ6"/>
<evidence type="ECO:0000313" key="11">
    <source>
        <dbReference type="EMBL" id="AEG31642.1"/>
    </source>
</evidence>
<feature type="transmembrane region" description="Helical" evidence="10">
    <location>
        <begin position="503"/>
        <end position="522"/>
    </location>
</feature>
<feature type="transmembrane region" description="Helical" evidence="10">
    <location>
        <begin position="308"/>
        <end position="332"/>
    </location>
</feature>
<dbReference type="Proteomes" id="UP000009232">
    <property type="component" value="Chromosome"/>
</dbReference>
<dbReference type="eggNOG" id="COG4147">
    <property type="taxonomic scope" value="Bacteria"/>
</dbReference>
<evidence type="ECO:0000256" key="1">
    <source>
        <dbReference type="ARBA" id="ARBA00004651"/>
    </source>
</evidence>
<feature type="transmembrane region" description="Helical" evidence="10">
    <location>
        <begin position="75"/>
        <end position="93"/>
    </location>
</feature>
<keyword evidence="3" id="KW-0813">Transport</keyword>
<dbReference type="OrthoDB" id="9764416at2"/>
<keyword evidence="6" id="KW-0769">Symport</keyword>
<reference evidence="11 12" key="1">
    <citation type="submission" date="2011-05" db="EMBL/GenBank/DDBJ databases">
        <title>Complete sequence of Thioalkalimicrobium cyclicum ALM1.</title>
        <authorList>
            <consortium name="US DOE Joint Genome Institute"/>
            <person name="Lucas S."/>
            <person name="Han J."/>
            <person name="Lapidus A."/>
            <person name="Cheng J.-F."/>
            <person name="Goodwin L."/>
            <person name="Pitluck S."/>
            <person name="Peters L."/>
            <person name="Mikhailova N."/>
            <person name="Davenport K."/>
            <person name="Han C."/>
            <person name="Tapia R."/>
            <person name="Land M."/>
            <person name="Hauser L."/>
            <person name="Kyrpides N."/>
            <person name="Ivanova N."/>
            <person name="Pagani I."/>
            <person name="Kappler U."/>
            <person name="Woyke T."/>
        </authorList>
    </citation>
    <scope>NUCLEOTIDE SEQUENCE [LARGE SCALE GENOMIC DNA]</scope>
    <source>
        <strain evidence="12">DSM 14477 / JCM 11371 / ALM1</strain>
    </source>
</reference>
<evidence type="ECO:0000256" key="6">
    <source>
        <dbReference type="ARBA" id="ARBA00022847"/>
    </source>
</evidence>
<evidence type="ECO:0000256" key="2">
    <source>
        <dbReference type="ARBA" id="ARBA00006434"/>
    </source>
</evidence>
<keyword evidence="4" id="KW-1003">Cell membrane</keyword>
<keyword evidence="8 10" id="KW-0472">Membrane</keyword>